<dbReference type="GO" id="GO:0033765">
    <property type="term" value="F:steroid dehydrogenase activity, acting on the CH-CH group of donors"/>
    <property type="evidence" value="ECO:0007669"/>
    <property type="project" value="UniProtKB-ARBA"/>
</dbReference>
<dbReference type="InterPro" id="IPR037099">
    <property type="entry name" value="Fum_R/Succ_DH_flav-like_C_sf"/>
</dbReference>
<organism evidence="15 16">
    <name type="scientific">Alteribacter lacisalsi</name>
    <dbReference type="NCBI Taxonomy" id="2045244"/>
    <lineage>
        <taxon>Bacteria</taxon>
        <taxon>Bacillati</taxon>
        <taxon>Bacillota</taxon>
        <taxon>Bacilli</taxon>
        <taxon>Bacillales</taxon>
        <taxon>Bacillaceae</taxon>
        <taxon>Alteribacter</taxon>
    </lineage>
</organism>
<keyword evidence="16" id="KW-1185">Reference proteome</keyword>
<dbReference type="GO" id="GO:0005737">
    <property type="term" value="C:cytoplasm"/>
    <property type="evidence" value="ECO:0007669"/>
    <property type="project" value="UniProtKB-SubCell"/>
</dbReference>
<evidence type="ECO:0000256" key="8">
    <source>
        <dbReference type="ARBA" id="ARBA00022827"/>
    </source>
</evidence>
<evidence type="ECO:0000256" key="5">
    <source>
        <dbReference type="ARBA" id="ARBA00021901"/>
    </source>
</evidence>
<comment type="caution">
    <text evidence="15">The sequence shown here is derived from an EMBL/GenBank/DDBJ whole genome shotgun (WGS) entry which is preliminary data.</text>
</comment>
<dbReference type="Pfam" id="PF02910">
    <property type="entry name" value="Succ_DH_flav_C"/>
    <property type="match status" value="1"/>
</dbReference>
<feature type="domain" description="FAD-dependent oxidoreductase 2 FAD-binding" evidence="13">
    <location>
        <begin position="39"/>
        <end position="395"/>
    </location>
</feature>
<comment type="similarity">
    <text evidence="3 12">Belongs to the FAD-dependent oxidoreductase 2 family. NadB subfamily.</text>
</comment>
<comment type="cofactor">
    <cofactor evidence="1 12">
        <name>FAD</name>
        <dbReference type="ChEBI" id="CHEBI:57692"/>
    </cofactor>
</comment>
<evidence type="ECO:0000313" key="15">
    <source>
        <dbReference type="EMBL" id="PYZ98885.1"/>
    </source>
</evidence>
<dbReference type="PRINTS" id="PR00368">
    <property type="entry name" value="FADPNR"/>
</dbReference>
<dbReference type="InterPro" id="IPR015939">
    <property type="entry name" value="Fum_Rdtase/Succ_DH_flav-like_C"/>
</dbReference>
<keyword evidence="7 12" id="KW-0662">Pyridine nucleotide biosynthesis</keyword>
<dbReference type="Pfam" id="PF00890">
    <property type="entry name" value="FAD_binding_2"/>
    <property type="match status" value="1"/>
</dbReference>
<feature type="domain" description="Fumarate reductase/succinate dehydrogenase flavoprotein-like C-terminal" evidence="14">
    <location>
        <begin position="447"/>
        <end position="536"/>
    </location>
</feature>
<dbReference type="InterPro" id="IPR003953">
    <property type="entry name" value="FAD-dep_OxRdtase_2_FAD-bd"/>
</dbReference>
<reference evidence="15 16" key="1">
    <citation type="submission" date="2017-10" db="EMBL/GenBank/DDBJ databases">
        <title>Bacillus sp. nov., a halophilic bacterium isolated from a Yangshapao Lake.</title>
        <authorList>
            <person name="Wang H."/>
        </authorList>
    </citation>
    <scope>NUCLEOTIDE SEQUENCE [LARGE SCALE GENOMIC DNA]</scope>
    <source>
        <strain evidence="15 16">YSP-3</strain>
    </source>
</reference>
<keyword evidence="6 12" id="KW-0285">Flavoprotein</keyword>
<dbReference type="EC" id="1.4.3.16" evidence="4 11"/>
<name>A0A2W0HMT5_9BACI</name>
<dbReference type="GO" id="GO:0008734">
    <property type="term" value="F:L-aspartate oxidase activity"/>
    <property type="evidence" value="ECO:0007669"/>
    <property type="project" value="UniProtKB-UniRule"/>
</dbReference>
<evidence type="ECO:0000256" key="4">
    <source>
        <dbReference type="ARBA" id="ARBA00012173"/>
    </source>
</evidence>
<evidence type="ECO:0000259" key="14">
    <source>
        <dbReference type="Pfam" id="PF02910"/>
    </source>
</evidence>
<dbReference type="PANTHER" id="PTHR42716:SF2">
    <property type="entry name" value="L-ASPARTATE OXIDASE, CHLOROPLASTIC"/>
    <property type="match status" value="1"/>
</dbReference>
<keyword evidence="9 12" id="KW-0560">Oxidoreductase</keyword>
<dbReference type="SUPFAM" id="SSF56425">
    <property type="entry name" value="Succinate dehydrogenase/fumarate reductase flavoprotein, catalytic domain"/>
    <property type="match status" value="1"/>
</dbReference>
<dbReference type="EMBL" id="PDOF01000001">
    <property type="protein sequence ID" value="PYZ98885.1"/>
    <property type="molecule type" value="Genomic_DNA"/>
</dbReference>
<evidence type="ECO:0000256" key="7">
    <source>
        <dbReference type="ARBA" id="ARBA00022642"/>
    </source>
</evidence>
<evidence type="ECO:0000256" key="10">
    <source>
        <dbReference type="ARBA" id="ARBA00048305"/>
    </source>
</evidence>
<evidence type="ECO:0000256" key="2">
    <source>
        <dbReference type="ARBA" id="ARBA00004950"/>
    </source>
</evidence>
<accession>A0A2W0HMT5</accession>
<dbReference type="Gene3D" id="3.50.50.60">
    <property type="entry name" value="FAD/NAD(P)-binding domain"/>
    <property type="match status" value="1"/>
</dbReference>
<protein>
    <recommendedName>
        <fullName evidence="5 11">L-aspartate oxidase</fullName>
        <ecNumber evidence="4 11">1.4.3.16</ecNumber>
    </recommendedName>
</protein>
<dbReference type="Gene3D" id="1.20.58.100">
    <property type="entry name" value="Fumarate reductase/succinate dehydrogenase flavoprotein-like, C-terminal domain"/>
    <property type="match status" value="1"/>
</dbReference>
<evidence type="ECO:0000256" key="9">
    <source>
        <dbReference type="ARBA" id="ARBA00023002"/>
    </source>
</evidence>
<dbReference type="Gene3D" id="3.90.700.10">
    <property type="entry name" value="Succinate dehydrogenase/fumarate reductase flavoprotein, catalytic domain"/>
    <property type="match status" value="1"/>
</dbReference>
<dbReference type="InterPro" id="IPR005288">
    <property type="entry name" value="NadB"/>
</dbReference>
<proteinExistence type="inferred from homology"/>
<evidence type="ECO:0000256" key="6">
    <source>
        <dbReference type="ARBA" id="ARBA00022630"/>
    </source>
</evidence>
<gene>
    <name evidence="15" type="primary">nadB</name>
    <name evidence="15" type="ORF">CR205_10030</name>
</gene>
<comment type="catalytic activity">
    <reaction evidence="10">
        <text>L-aspartate + O2 = iminosuccinate + H2O2</text>
        <dbReference type="Rhea" id="RHEA:25876"/>
        <dbReference type="ChEBI" id="CHEBI:15379"/>
        <dbReference type="ChEBI" id="CHEBI:16240"/>
        <dbReference type="ChEBI" id="CHEBI:29991"/>
        <dbReference type="ChEBI" id="CHEBI:77875"/>
        <dbReference type="EC" id="1.4.3.16"/>
    </reaction>
    <physiologicalReaction direction="left-to-right" evidence="10">
        <dbReference type="Rhea" id="RHEA:25877"/>
    </physiologicalReaction>
</comment>
<dbReference type="UniPathway" id="UPA00253">
    <property type="reaction ID" value="UER00326"/>
</dbReference>
<evidence type="ECO:0000259" key="13">
    <source>
        <dbReference type="Pfam" id="PF00890"/>
    </source>
</evidence>
<dbReference type="Proteomes" id="UP000248066">
    <property type="component" value="Unassembled WGS sequence"/>
</dbReference>
<comment type="function">
    <text evidence="12">Catalyzes the oxidation of L-aspartate to iminoaspartate.</text>
</comment>
<dbReference type="PANTHER" id="PTHR42716">
    <property type="entry name" value="L-ASPARTATE OXIDASE"/>
    <property type="match status" value="1"/>
</dbReference>
<dbReference type="InterPro" id="IPR036188">
    <property type="entry name" value="FAD/NAD-bd_sf"/>
</dbReference>
<dbReference type="SUPFAM" id="SSF51905">
    <property type="entry name" value="FAD/NAD(P)-binding domain"/>
    <property type="match status" value="1"/>
</dbReference>
<dbReference type="InterPro" id="IPR027477">
    <property type="entry name" value="Succ_DH/fumarate_Rdtase_cat_sf"/>
</dbReference>
<comment type="pathway">
    <text evidence="2 12">Cofactor biosynthesis; NAD(+) biosynthesis; iminoaspartate from L-aspartate (oxidase route): step 1/1.</text>
</comment>
<dbReference type="AlphaFoldDB" id="A0A2W0HMT5"/>
<evidence type="ECO:0000256" key="12">
    <source>
        <dbReference type="RuleBase" id="RU362049"/>
    </source>
</evidence>
<evidence type="ECO:0000256" key="1">
    <source>
        <dbReference type="ARBA" id="ARBA00001974"/>
    </source>
</evidence>
<evidence type="ECO:0000256" key="11">
    <source>
        <dbReference type="NCBIfam" id="TIGR00551"/>
    </source>
</evidence>
<sequence>MQSNPPVQKTVVFSLNLCKYMCQDTCKLTGGVRMDKNTVVVIGSGLAALTAARELSGHFNVMIFTKNPLGASSWKAQGGIAAAIHETDNGKQHYMDTMDAGLNHNDPEAVSVLVKEGKDAVAGLIASGMKFDQGLGLEGAHSVRRIFHAGGDRTGKKMMEHVLSDCSDLMIDEQRRVIDLAVSGGVCKGVIVKDIHTGALEYVAASAVIIATGGCGGLYDVTSNDPALIGDGLAMAYRAGAALTDMEFVQFHPTLLYKNNTAYGLISEAVRGEGAVLVNGRGERMMGWHPRKDLAPRDVISRTLASFAANREDIWLDVTKVKKFRERFPGAAALCTQAGVRLEDGRIPVRPGAHFSIGGIETSLNGESTLLGLYAVGEAACTGVHGANRLASNSLLETLVFGKKAARHIIFQYAKAFEHAGITGHWKEEAPPAALPSISMIRQMVTRCAGIEKDENGLKELLAWLKDCRIESHFHSFRGYWPLEAIEVSNGLITADLLASSSLARSESRGTHFRRDLPNTENVKWRRRRIRQQLTQQTQGEVQTK</sequence>
<dbReference type="NCBIfam" id="TIGR00551">
    <property type="entry name" value="nadB"/>
    <property type="match status" value="1"/>
</dbReference>
<comment type="subcellular location">
    <subcellularLocation>
        <location evidence="12">Cytoplasm</location>
    </subcellularLocation>
</comment>
<dbReference type="SUPFAM" id="SSF46977">
    <property type="entry name" value="Succinate dehydrogenase/fumarate reductase flavoprotein C-terminal domain"/>
    <property type="match status" value="1"/>
</dbReference>
<evidence type="ECO:0000256" key="3">
    <source>
        <dbReference type="ARBA" id="ARBA00008562"/>
    </source>
</evidence>
<evidence type="ECO:0000313" key="16">
    <source>
        <dbReference type="Proteomes" id="UP000248066"/>
    </source>
</evidence>
<keyword evidence="8 12" id="KW-0274">FAD</keyword>
<dbReference type="GO" id="GO:0034628">
    <property type="term" value="P:'de novo' NAD+ biosynthetic process from L-aspartate"/>
    <property type="evidence" value="ECO:0007669"/>
    <property type="project" value="TreeGrafter"/>
</dbReference>